<comment type="similarity">
    <text evidence="2">Belongs to the FAD-binding monooxygenase family.</text>
</comment>
<accession>A0A6G8PTE6</accession>
<keyword evidence="7" id="KW-0472">Membrane</keyword>
<evidence type="ECO:0000256" key="6">
    <source>
        <dbReference type="ARBA" id="ARBA00023002"/>
    </source>
</evidence>
<dbReference type="PIRSF" id="PIRSF000332">
    <property type="entry name" value="FMO"/>
    <property type="match status" value="1"/>
</dbReference>
<evidence type="ECO:0000313" key="9">
    <source>
        <dbReference type="Proteomes" id="UP000502706"/>
    </source>
</evidence>
<dbReference type="Pfam" id="PF00743">
    <property type="entry name" value="FMO-like"/>
    <property type="match status" value="1"/>
</dbReference>
<dbReference type="GO" id="GO:0004499">
    <property type="term" value="F:N,N-dimethylaniline monooxygenase activity"/>
    <property type="evidence" value="ECO:0007669"/>
    <property type="project" value="InterPro"/>
</dbReference>
<dbReference type="InterPro" id="IPR020946">
    <property type="entry name" value="Flavin_mOase-like"/>
</dbReference>
<dbReference type="KEGG" id="rmar:GBA65_02015"/>
<feature type="transmembrane region" description="Helical" evidence="7">
    <location>
        <begin position="480"/>
        <end position="500"/>
    </location>
</feature>
<keyword evidence="5" id="KW-0521">NADP</keyword>
<dbReference type="Gene3D" id="3.50.50.60">
    <property type="entry name" value="FAD/NAD(P)-binding domain"/>
    <property type="match status" value="1"/>
</dbReference>
<evidence type="ECO:0000313" key="8">
    <source>
        <dbReference type="EMBL" id="QIN77477.1"/>
    </source>
</evidence>
<comment type="similarity">
    <text evidence="1">Belongs to the FMO family.</text>
</comment>
<keyword evidence="8" id="KW-0503">Monooxygenase</keyword>
<sequence length="507" mass="56566">MLRQETSGETQGVSDVTDVERMAVIGAGAAGLCAAKHLLERGFAVTVFEMGSQVGGLWVYENDNARSPAYLSLRINSEPRATQFHDFPFPEDYPFNPTHFQVHAYLEAYADHFDIRRHIRFNAKVASVEQPTTAPGNEWRIRLADGTEESFDGVVIATGHQGVPSHPPFAKKFGGEYLHSHDYRTPEPFRDKRVLVVGTGNSALDIAADICTVTASTTMTARSPVLIMPRMLFGVPIQRTIAKISKPGVPWAVERRFRELLTYVAHGRVEDWGFVRPKKRTHPASHPTIMGHIAWRRIAVKTAGADDADGNEVHFSDGTVERFDTVIAATGYEIDLPFLSEEMVPVTGRRLDLYKRVAAPGWPGLYFVGFHNVSGGANIRIMDVQADLVAALAKGDVGLPDRSEMIADIERERRRIERRYPDSPRYGLELDPPVYTRDVEEELHPHRSRLRLRRTARYFLRDAANAVYHGRRGSTVDRRLMAKLAATGLAAVGVATIVALPRARRRS</sequence>
<dbReference type="GO" id="GO:0050660">
    <property type="term" value="F:flavin adenine dinucleotide binding"/>
    <property type="evidence" value="ECO:0007669"/>
    <property type="project" value="InterPro"/>
</dbReference>
<evidence type="ECO:0000256" key="5">
    <source>
        <dbReference type="ARBA" id="ARBA00022857"/>
    </source>
</evidence>
<keyword evidence="6" id="KW-0560">Oxidoreductase</keyword>
<keyword evidence="7" id="KW-0812">Transmembrane</keyword>
<dbReference type="InterPro" id="IPR050346">
    <property type="entry name" value="FMO-like"/>
</dbReference>
<evidence type="ECO:0000256" key="7">
    <source>
        <dbReference type="SAM" id="Phobius"/>
    </source>
</evidence>
<keyword evidence="4" id="KW-0274">FAD</keyword>
<evidence type="ECO:0000256" key="1">
    <source>
        <dbReference type="ARBA" id="ARBA00009183"/>
    </source>
</evidence>
<dbReference type="InterPro" id="IPR000960">
    <property type="entry name" value="Flavin_mOase"/>
</dbReference>
<dbReference type="AlphaFoldDB" id="A0A6G8PTE6"/>
<dbReference type="InterPro" id="IPR036188">
    <property type="entry name" value="FAD/NAD-bd_sf"/>
</dbReference>
<dbReference type="GO" id="GO:0050661">
    <property type="term" value="F:NADP binding"/>
    <property type="evidence" value="ECO:0007669"/>
    <property type="project" value="InterPro"/>
</dbReference>
<dbReference type="PANTHER" id="PTHR23023">
    <property type="entry name" value="DIMETHYLANILINE MONOOXYGENASE"/>
    <property type="match status" value="1"/>
</dbReference>
<evidence type="ECO:0000256" key="4">
    <source>
        <dbReference type="ARBA" id="ARBA00022827"/>
    </source>
</evidence>
<keyword evidence="7" id="KW-1133">Transmembrane helix</keyword>
<keyword evidence="9" id="KW-1185">Reference proteome</keyword>
<dbReference type="Proteomes" id="UP000502706">
    <property type="component" value="Chromosome"/>
</dbReference>
<gene>
    <name evidence="8" type="ORF">GBA65_02015</name>
</gene>
<name>A0A6G8PTE6_9ACTN</name>
<proteinExistence type="inferred from homology"/>
<evidence type="ECO:0000256" key="2">
    <source>
        <dbReference type="ARBA" id="ARBA00010139"/>
    </source>
</evidence>
<protein>
    <submittedName>
        <fullName evidence="8">SidA/IucD/PvdA family monooxygenase</fullName>
    </submittedName>
</protein>
<dbReference type="PRINTS" id="PR00370">
    <property type="entry name" value="FMOXYGENASE"/>
</dbReference>
<dbReference type="EMBL" id="CP045121">
    <property type="protein sequence ID" value="QIN77477.1"/>
    <property type="molecule type" value="Genomic_DNA"/>
</dbReference>
<reference evidence="8 9" key="1">
    <citation type="submission" date="2019-10" db="EMBL/GenBank/DDBJ databases">
        <title>Rubrobacter sp nov SCSIO 52915 isolated from a deep-sea sediment in the South China Sea.</title>
        <authorList>
            <person name="Chen R.W."/>
        </authorList>
    </citation>
    <scope>NUCLEOTIDE SEQUENCE [LARGE SCALE GENOMIC DNA]</scope>
    <source>
        <strain evidence="8 9">SCSIO 52915</strain>
    </source>
</reference>
<evidence type="ECO:0000256" key="3">
    <source>
        <dbReference type="ARBA" id="ARBA00022630"/>
    </source>
</evidence>
<organism evidence="8 9">
    <name type="scientific">Rubrobacter marinus</name>
    <dbReference type="NCBI Taxonomy" id="2653852"/>
    <lineage>
        <taxon>Bacteria</taxon>
        <taxon>Bacillati</taxon>
        <taxon>Actinomycetota</taxon>
        <taxon>Rubrobacteria</taxon>
        <taxon>Rubrobacterales</taxon>
        <taxon>Rubrobacteraceae</taxon>
        <taxon>Rubrobacter</taxon>
    </lineage>
</organism>
<dbReference type="SUPFAM" id="SSF51905">
    <property type="entry name" value="FAD/NAD(P)-binding domain"/>
    <property type="match status" value="2"/>
</dbReference>
<keyword evidence="3" id="KW-0285">Flavoprotein</keyword>